<accession>A0A218P6C1</accession>
<dbReference type="Proteomes" id="UP000197418">
    <property type="component" value="Chromosome"/>
</dbReference>
<dbReference type="OrthoDB" id="95481at2157"/>
<sequence>MGKNGKPRLSYETSFRIKVGLLAVIFGIAIFMTVYYPLISHEVDPFRVSSPKGQILLAKNFSMMGVNYTNVVPFTAENNALVLGGKDEMEDTLTIKISTPGWCADLWIWGGSSSGWTRKYECLREFPLSKYAFNRVPTREAKEIVSWNLEKGYIIVFHKNSPVQNYELVNFTVTYGERTDWGAFKVAVKSS</sequence>
<evidence type="ECO:0000313" key="2">
    <source>
        <dbReference type="EMBL" id="ASJ06281.1"/>
    </source>
</evidence>
<evidence type="ECO:0000256" key="1">
    <source>
        <dbReference type="SAM" id="Phobius"/>
    </source>
</evidence>
<keyword evidence="3" id="KW-1185">Reference proteome</keyword>
<gene>
    <name evidence="2" type="ORF">A3L08_02515</name>
</gene>
<proteinExistence type="predicted"/>
<protein>
    <submittedName>
        <fullName evidence="2">Uncharacterized protein</fullName>
    </submittedName>
</protein>
<keyword evidence="1" id="KW-0812">Transmembrane</keyword>
<dbReference type="EMBL" id="CP015102">
    <property type="protein sequence ID" value="ASJ06281.1"/>
    <property type="molecule type" value="Genomic_DNA"/>
</dbReference>
<reference evidence="2 3" key="1">
    <citation type="submission" date="2016-04" db="EMBL/GenBank/DDBJ databases">
        <title>Complete genome sequence of Thermococcus pacificus type strain P4.</title>
        <authorList>
            <person name="Oger P.M."/>
        </authorList>
    </citation>
    <scope>NUCLEOTIDE SEQUENCE [LARGE SCALE GENOMIC DNA]</scope>
    <source>
        <strain evidence="2 3">P-4</strain>
    </source>
</reference>
<keyword evidence="1" id="KW-0472">Membrane</keyword>
<organism evidence="2 3">
    <name type="scientific">Thermococcus pacificus</name>
    <dbReference type="NCBI Taxonomy" id="71998"/>
    <lineage>
        <taxon>Archaea</taxon>
        <taxon>Methanobacteriati</taxon>
        <taxon>Methanobacteriota</taxon>
        <taxon>Thermococci</taxon>
        <taxon>Thermococcales</taxon>
        <taxon>Thermococcaceae</taxon>
        <taxon>Thermococcus</taxon>
    </lineage>
</organism>
<keyword evidence="1" id="KW-1133">Transmembrane helix</keyword>
<name>A0A218P6C1_9EURY</name>
<evidence type="ECO:0000313" key="3">
    <source>
        <dbReference type="Proteomes" id="UP000197418"/>
    </source>
</evidence>
<dbReference type="KEGG" id="tpaf:A3L08_02515"/>
<dbReference type="RefSeq" id="WP_088853543.1">
    <property type="nucleotide sequence ID" value="NZ_CP015102.1"/>
</dbReference>
<dbReference type="GeneID" id="33315109"/>
<feature type="transmembrane region" description="Helical" evidence="1">
    <location>
        <begin position="21"/>
        <end position="39"/>
    </location>
</feature>
<dbReference type="AlphaFoldDB" id="A0A218P6C1"/>